<keyword evidence="2" id="KW-1133">Transmembrane helix</keyword>
<feature type="compositionally biased region" description="Polar residues" evidence="1">
    <location>
        <begin position="61"/>
        <end position="105"/>
    </location>
</feature>
<evidence type="ECO:0000313" key="3">
    <source>
        <dbReference type="EMBL" id="CAB9498043.1"/>
    </source>
</evidence>
<protein>
    <submittedName>
        <fullName evidence="3">Glutamine cyclotransferase</fullName>
    </submittedName>
</protein>
<dbReference type="OrthoDB" id="409395at2759"/>
<dbReference type="AlphaFoldDB" id="A0A9N8H5T6"/>
<dbReference type="EMBL" id="CAICTM010000030">
    <property type="protein sequence ID" value="CAB9498043.1"/>
    <property type="molecule type" value="Genomic_DNA"/>
</dbReference>
<evidence type="ECO:0000256" key="2">
    <source>
        <dbReference type="SAM" id="Phobius"/>
    </source>
</evidence>
<reference evidence="3" key="1">
    <citation type="submission" date="2020-06" db="EMBL/GenBank/DDBJ databases">
        <authorList>
            <consortium name="Plant Systems Biology data submission"/>
        </authorList>
    </citation>
    <scope>NUCLEOTIDE SEQUENCE</scope>
    <source>
        <strain evidence="3">D6</strain>
    </source>
</reference>
<name>A0A9N8H5T6_9STRA</name>
<organism evidence="3 4">
    <name type="scientific">Seminavis robusta</name>
    <dbReference type="NCBI Taxonomy" id="568900"/>
    <lineage>
        <taxon>Eukaryota</taxon>
        <taxon>Sar</taxon>
        <taxon>Stramenopiles</taxon>
        <taxon>Ochrophyta</taxon>
        <taxon>Bacillariophyta</taxon>
        <taxon>Bacillariophyceae</taxon>
        <taxon>Bacillariophycidae</taxon>
        <taxon>Naviculales</taxon>
        <taxon>Naviculaceae</taxon>
        <taxon>Seminavis</taxon>
    </lineage>
</organism>
<feature type="compositionally biased region" description="Polar residues" evidence="1">
    <location>
        <begin position="200"/>
        <end position="218"/>
    </location>
</feature>
<comment type="caution">
    <text evidence="3">The sequence shown here is derived from an EMBL/GenBank/DDBJ whole genome shotgun (WGS) entry which is preliminary data.</text>
</comment>
<feature type="compositionally biased region" description="Low complexity" evidence="1">
    <location>
        <begin position="154"/>
        <end position="195"/>
    </location>
</feature>
<dbReference type="PANTHER" id="PTHR31270:SF1">
    <property type="entry name" value="GLUTAMINYL-PEPTIDE CYCLOTRANSFERASE"/>
    <property type="match status" value="1"/>
</dbReference>
<evidence type="ECO:0000256" key="1">
    <source>
        <dbReference type="SAM" id="MobiDB-lite"/>
    </source>
</evidence>
<dbReference type="GO" id="GO:0016603">
    <property type="term" value="F:glutaminyl-peptide cyclotransferase activity"/>
    <property type="evidence" value="ECO:0007669"/>
    <property type="project" value="InterPro"/>
</dbReference>
<dbReference type="Gene3D" id="2.130.10.10">
    <property type="entry name" value="YVTN repeat-like/Quinoprotein amine dehydrogenase"/>
    <property type="match status" value="1"/>
</dbReference>
<keyword evidence="2" id="KW-0812">Transmembrane</keyword>
<sequence>MNHIDAEPASRRSTQLLIVLILLVCVIVTVVPAVLVTSSRRNNEDFTTASNETNTTANGTFFSSNGTSFTDAPTETPSEATTHLPTRLPTRSPTANPNPSGLPTITPSASPSLEPSASSTSKTPTVSPTWTPSTSTPTAHPTIAPSNIPSTVMPTKTPTAAPTSKNPTTAPSASSTSKTPTLSPTWTPSTGTPTAHPTLAPSNIPSTQMPTAAPTSKIPTAAPTTLDPITIPTALLDLQFATIVDSFVVLDTIAHAPDAFTQGLTFDPEDSAVVYESTGLTGRSSVRKVDIASGEVLLKVDTPPEVFGEGLAYYTSESDGRLIHITWKSRRGFIFDADTLDMLEQFTYSTQTNEGWGITYVPTLDQFLVTDGSNVLHFWDRDLREVGRLAVTMRTSAVSIPERVFNLNEIEWDNETGTLLANIWQTDNIVRIDITTGAVLTLYDLAQLYPNRPFSADVLNGIAINPENELWVTGKLWPTMFKIEFIER</sequence>
<keyword evidence="2" id="KW-0472">Membrane</keyword>
<accession>A0A9N8H5T6</accession>
<proteinExistence type="predicted"/>
<evidence type="ECO:0000313" key="4">
    <source>
        <dbReference type="Proteomes" id="UP001153069"/>
    </source>
</evidence>
<feature type="region of interest" description="Disordered" evidence="1">
    <location>
        <begin position="45"/>
        <end position="220"/>
    </location>
</feature>
<dbReference type="InterPro" id="IPR011044">
    <property type="entry name" value="Quino_amine_DH_bsu"/>
</dbReference>
<dbReference type="PANTHER" id="PTHR31270">
    <property type="entry name" value="GLUTAMINYL-PEPTIDE CYCLOTRANSFERASE"/>
    <property type="match status" value="1"/>
</dbReference>
<gene>
    <name evidence="3" type="ORF">SEMRO_30_G019850.1</name>
</gene>
<feature type="compositionally biased region" description="Low complexity" evidence="1">
    <location>
        <begin position="106"/>
        <end position="146"/>
    </location>
</feature>
<dbReference type="InterPro" id="IPR015943">
    <property type="entry name" value="WD40/YVTN_repeat-like_dom_sf"/>
</dbReference>
<dbReference type="Proteomes" id="UP001153069">
    <property type="component" value="Unassembled WGS sequence"/>
</dbReference>
<dbReference type="InterPro" id="IPR007788">
    <property type="entry name" value="QCT"/>
</dbReference>
<dbReference type="Pfam" id="PF05096">
    <property type="entry name" value="Glu_cyclase_2"/>
    <property type="match status" value="1"/>
</dbReference>
<feature type="compositionally biased region" description="Low complexity" evidence="1">
    <location>
        <begin position="47"/>
        <end position="60"/>
    </location>
</feature>
<dbReference type="SUPFAM" id="SSF50969">
    <property type="entry name" value="YVTN repeat-like/Quinoprotein amine dehydrogenase"/>
    <property type="match status" value="1"/>
</dbReference>
<keyword evidence="4" id="KW-1185">Reference proteome</keyword>
<feature type="transmembrane region" description="Helical" evidence="2">
    <location>
        <begin position="16"/>
        <end position="36"/>
    </location>
</feature>